<dbReference type="GO" id="GO:0046961">
    <property type="term" value="F:proton-transporting ATPase activity, rotational mechanism"/>
    <property type="evidence" value="ECO:0007669"/>
    <property type="project" value="InterPro"/>
</dbReference>
<accession>A0A8H8A1T5</accession>
<evidence type="ECO:0000313" key="10">
    <source>
        <dbReference type="EMBL" id="KAG5463573.1"/>
    </source>
</evidence>
<dbReference type="PANTHER" id="PTHR11629">
    <property type="entry name" value="VACUOLAR PROTON ATPASES"/>
    <property type="match status" value="1"/>
</dbReference>
<comment type="similarity">
    <text evidence="2 8">Belongs to the V-ATPase 116 kDa subunit family.</text>
</comment>
<dbReference type="GO" id="GO:0007035">
    <property type="term" value="P:vacuolar acidification"/>
    <property type="evidence" value="ECO:0007669"/>
    <property type="project" value="TreeGrafter"/>
</dbReference>
<comment type="subcellular location">
    <subcellularLocation>
        <location evidence="1">Membrane</location>
        <topology evidence="1">Multi-pass membrane protein</topology>
    </subcellularLocation>
</comment>
<comment type="caution">
    <text evidence="10">The sequence shown here is derived from an EMBL/GenBank/DDBJ whole genome shotgun (WGS) entry which is preliminary data.</text>
</comment>
<keyword evidence="3 8" id="KW-0813">Transport</keyword>
<dbReference type="OrthoDB" id="10264220at2759"/>
<sequence>MPRRAARRRHAEPEAGRMQVDLDAVQSSLFRSEEMALVQLYIPSEVAQLTVSALGEMGVVHFRDVSLEKRPGKRVPFRAGPRAGNAACESRRSLEAIASYVAAEQRLGGVPTRFRQRGFLSSQIEKENIQIRPTTTLRVSRTSGARTAREIDELEEQLSLHENRVLQMNTGMETLKSRYLELTELGHVLRETARFFEAAYDREEDIRHSTEDLRDPLLRRDLEANAVDYGRRSGTITIGCVSGKFYCECYSSATVSNNTEDYTLPRPSFVAGTIPRARMASFERILWRALRGNLYMNSAEIEDPIVDPHTDDASEKNVFIIFAHGTELLAKIRKISDSLGGTLYAIDADADRRREMALEVSSRIEDLTNVRMVVWFVRNVGILSAGWGPLTKARHHELARVSTRVTDWSTIIKKEKAIYHAMNLFNYDPNRKCLIAEAWCPCAAIGPVQQTMRQVIDRCGANVPSILHELRTAKEPPTYHRTNKVTKGFQGIIDAYGVAQYREVNPGLFTVITFPFFFAVMFGDLGHGFMVTMFALWMVMNERRLAAQENHEVRLFDASRFWSWTAATLRIVLLTVGHSLRTWSGNRSSQCSSEAGTSFL</sequence>
<dbReference type="GO" id="GO:0051117">
    <property type="term" value="F:ATPase binding"/>
    <property type="evidence" value="ECO:0007669"/>
    <property type="project" value="TreeGrafter"/>
</dbReference>
<dbReference type="GO" id="GO:0000329">
    <property type="term" value="C:fungal-type vacuole membrane"/>
    <property type="evidence" value="ECO:0007669"/>
    <property type="project" value="TreeGrafter"/>
</dbReference>
<reference evidence="10 11" key="1">
    <citation type="journal article" name="Sci. Rep.">
        <title>Genome-scale phylogenetic analyses confirm Olpidium as the closest living zoosporic fungus to the non-flagellated, terrestrial fungi.</title>
        <authorList>
            <person name="Chang Y."/>
            <person name="Rochon D."/>
            <person name="Sekimoto S."/>
            <person name="Wang Y."/>
            <person name="Chovatia M."/>
            <person name="Sandor L."/>
            <person name="Salamov A."/>
            <person name="Grigoriev I.V."/>
            <person name="Stajich J.E."/>
            <person name="Spatafora J.W."/>
        </authorList>
    </citation>
    <scope>NUCLEOTIDE SEQUENCE [LARGE SCALE GENOMIC DNA]</scope>
    <source>
        <strain evidence="10">S191</strain>
    </source>
</reference>
<keyword evidence="8" id="KW-0375">Hydrogen ion transport</keyword>
<name>A0A8H8A1T5_9FUNG</name>
<keyword evidence="5 8" id="KW-1133">Transmembrane helix</keyword>
<evidence type="ECO:0000256" key="3">
    <source>
        <dbReference type="ARBA" id="ARBA00022448"/>
    </source>
</evidence>
<evidence type="ECO:0000256" key="2">
    <source>
        <dbReference type="ARBA" id="ARBA00009904"/>
    </source>
</evidence>
<protein>
    <recommendedName>
        <fullName evidence="8">V-type proton ATPase subunit a</fullName>
    </recommendedName>
</protein>
<organism evidence="10 11">
    <name type="scientific">Olpidium bornovanus</name>
    <dbReference type="NCBI Taxonomy" id="278681"/>
    <lineage>
        <taxon>Eukaryota</taxon>
        <taxon>Fungi</taxon>
        <taxon>Fungi incertae sedis</taxon>
        <taxon>Olpidiomycota</taxon>
        <taxon>Olpidiomycotina</taxon>
        <taxon>Olpidiomycetes</taxon>
        <taxon>Olpidiales</taxon>
        <taxon>Olpidiaceae</taxon>
        <taxon>Olpidium</taxon>
    </lineage>
</organism>
<gene>
    <name evidence="10" type="ORF">BJ554DRAFT_6356</name>
</gene>
<comment type="function">
    <text evidence="8">Essential component of the vacuolar proton pump (V-ATPase), a multimeric enzyme that catalyzes the translocation of protons across the membranes. Required for assembly and activity of the V-ATPase.</text>
</comment>
<evidence type="ECO:0000256" key="8">
    <source>
        <dbReference type="RuleBase" id="RU361189"/>
    </source>
</evidence>
<dbReference type="GO" id="GO:0033179">
    <property type="term" value="C:proton-transporting V-type ATPase, V0 domain"/>
    <property type="evidence" value="ECO:0007669"/>
    <property type="project" value="InterPro"/>
</dbReference>
<keyword evidence="4 8" id="KW-0812">Transmembrane</keyword>
<dbReference type="Pfam" id="PF01496">
    <property type="entry name" value="V_ATPase_I"/>
    <property type="match status" value="1"/>
</dbReference>
<dbReference type="EMBL" id="JAEFCI010000400">
    <property type="protein sequence ID" value="KAG5463573.1"/>
    <property type="molecule type" value="Genomic_DNA"/>
</dbReference>
<keyword evidence="6 8" id="KW-0406">Ion transport</keyword>
<keyword evidence="11" id="KW-1185">Reference proteome</keyword>
<dbReference type="PANTHER" id="PTHR11629:SF63">
    <property type="entry name" value="V-TYPE PROTON ATPASE SUBUNIT A"/>
    <property type="match status" value="1"/>
</dbReference>
<evidence type="ECO:0000256" key="7">
    <source>
        <dbReference type="ARBA" id="ARBA00023136"/>
    </source>
</evidence>
<comment type="caution">
    <text evidence="8">Lacks conserved residue(s) required for the propagation of feature annotation.</text>
</comment>
<dbReference type="Proteomes" id="UP000673691">
    <property type="component" value="Unassembled WGS sequence"/>
</dbReference>
<dbReference type="InterPro" id="IPR002490">
    <property type="entry name" value="V-ATPase_116kDa_su"/>
</dbReference>
<evidence type="ECO:0000256" key="9">
    <source>
        <dbReference type="SAM" id="Coils"/>
    </source>
</evidence>
<feature type="coiled-coil region" evidence="9">
    <location>
        <begin position="144"/>
        <end position="171"/>
    </location>
</feature>
<evidence type="ECO:0000256" key="6">
    <source>
        <dbReference type="ARBA" id="ARBA00023065"/>
    </source>
</evidence>
<evidence type="ECO:0000256" key="5">
    <source>
        <dbReference type="ARBA" id="ARBA00022989"/>
    </source>
</evidence>
<keyword evidence="7 8" id="KW-0472">Membrane</keyword>
<proteinExistence type="inferred from homology"/>
<dbReference type="AlphaFoldDB" id="A0A8H8A1T5"/>
<evidence type="ECO:0000256" key="1">
    <source>
        <dbReference type="ARBA" id="ARBA00004141"/>
    </source>
</evidence>
<feature type="transmembrane region" description="Helical" evidence="8">
    <location>
        <begin position="516"/>
        <end position="540"/>
    </location>
</feature>
<evidence type="ECO:0000256" key="4">
    <source>
        <dbReference type="ARBA" id="ARBA00022692"/>
    </source>
</evidence>
<evidence type="ECO:0000313" key="11">
    <source>
        <dbReference type="Proteomes" id="UP000673691"/>
    </source>
</evidence>
<dbReference type="GO" id="GO:0016471">
    <property type="term" value="C:vacuolar proton-transporting V-type ATPase complex"/>
    <property type="evidence" value="ECO:0007669"/>
    <property type="project" value="TreeGrafter"/>
</dbReference>
<keyword evidence="9" id="KW-0175">Coiled coil</keyword>